<evidence type="ECO:0000259" key="2">
    <source>
        <dbReference type="PROSITE" id="PS51253"/>
    </source>
</evidence>
<sequence length="145" mass="16646">MADKYANLSSSERVDAAVQLIHENPSLSLRKAAVICNVHPSSISRRKRGLTKAKEQADHEKQLLTPAEEAILIKYALKYNDWGLPLQFKHLRQFALEILYRKGSQPSLGYHWHDRLLQRNPQLQVTLSQPIDRHRASAIKESTTR</sequence>
<comment type="caution">
    <text evidence="3">The sequence shown here is derived from an EMBL/GenBank/DDBJ whole genome shotgun (WGS) entry which is preliminary data.</text>
</comment>
<name>A0A8H7AGS1_9EURO</name>
<evidence type="ECO:0000313" key="4">
    <source>
        <dbReference type="Proteomes" id="UP000606974"/>
    </source>
</evidence>
<evidence type="ECO:0000313" key="3">
    <source>
        <dbReference type="EMBL" id="KAF7507139.1"/>
    </source>
</evidence>
<accession>A0A8H7AGS1</accession>
<proteinExistence type="predicted"/>
<dbReference type="AlphaFoldDB" id="A0A8H7AGS1"/>
<dbReference type="GO" id="GO:0003677">
    <property type="term" value="F:DNA binding"/>
    <property type="evidence" value="ECO:0007669"/>
    <property type="project" value="UniProtKB-KW"/>
</dbReference>
<dbReference type="InterPro" id="IPR006600">
    <property type="entry name" value="HTH_CenpB_DNA-bd_dom"/>
</dbReference>
<dbReference type="PROSITE" id="PS51253">
    <property type="entry name" value="HTH_CENPB"/>
    <property type="match status" value="1"/>
</dbReference>
<dbReference type="EMBL" id="JAACFV010000074">
    <property type="protein sequence ID" value="KAF7507139.1"/>
    <property type="molecule type" value="Genomic_DNA"/>
</dbReference>
<reference evidence="3" key="1">
    <citation type="submission" date="2020-02" db="EMBL/GenBank/DDBJ databases">
        <authorList>
            <person name="Palmer J.M."/>
        </authorList>
    </citation>
    <scope>NUCLEOTIDE SEQUENCE</scope>
    <source>
        <strain evidence="3">EPUS1.4</strain>
        <tissue evidence="3">Thallus</tissue>
    </source>
</reference>
<keyword evidence="4" id="KW-1185">Reference proteome</keyword>
<dbReference type="OrthoDB" id="3942738at2759"/>
<protein>
    <recommendedName>
        <fullName evidence="2">HTH CENPB-type domain-containing protein</fullName>
    </recommendedName>
</protein>
<dbReference type="Proteomes" id="UP000606974">
    <property type="component" value="Unassembled WGS sequence"/>
</dbReference>
<feature type="domain" description="HTH CENPB-type" evidence="2">
    <location>
        <begin position="56"/>
        <end position="126"/>
    </location>
</feature>
<evidence type="ECO:0000256" key="1">
    <source>
        <dbReference type="ARBA" id="ARBA00023125"/>
    </source>
</evidence>
<organism evidence="3 4">
    <name type="scientific">Endocarpon pusillum</name>
    <dbReference type="NCBI Taxonomy" id="364733"/>
    <lineage>
        <taxon>Eukaryota</taxon>
        <taxon>Fungi</taxon>
        <taxon>Dikarya</taxon>
        <taxon>Ascomycota</taxon>
        <taxon>Pezizomycotina</taxon>
        <taxon>Eurotiomycetes</taxon>
        <taxon>Chaetothyriomycetidae</taxon>
        <taxon>Verrucariales</taxon>
        <taxon>Verrucariaceae</taxon>
        <taxon>Endocarpon</taxon>
    </lineage>
</organism>
<gene>
    <name evidence="3" type="ORF">GJ744_010952</name>
</gene>
<keyword evidence="1" id="KW-0238">DNA-binding</keyword>